<evidence type="ECO:0000256" key="1">
    <source>
        <dbReference type="ARBA" id="ARBA00022801"/>
    </source>
</evidence>
<evidence type="ECO:0000313" key="4">
    <source>
        <dbReference type="Proteomes" id="UP000307841"/>
    </source>
</evidence>
<feature type="active site" description="Proton donor/acceptor" evidence="2">
    <location>
        <position position="118"/>
    </location>
</feature>
<dbReference type="InterPro" id="IPR005754">
    <property type="entry name" value="Sortase"/>
</dbReference>
<dbReference type="Gene3D" id="2.40.260.10">
    <property type="entry name" value="Sortase"/>
    <property type="match status" value="1"/>
</dbReference>
<proteinExistence type="predicted"/>
<dbReference type="CDD" id="cd06166">
    <property type="entry name" value="Sortase_D_2"/>
    <property type="match status" value="1"/>
</dbReference>
<comment type="caution">
    <text evidence="3">The sequence shown here is derived from an EMBL/GenBank/DDBJ whole genome shotgun (WGS) entry which is preliminary data.</text>
</comment>
<evidence type="ECO:0000313" key="3">
    <source>
        <dbReference type="EMBL" id="TKI58281.1"/>
    </source>
</evidence>
<dbReference type="AlphaFoldDB" id="A0A4U2YFJ2"/>
<sequence length="207" mass="23034">MRVLLSAGFILAGLFLLFYPQWETAVSAQKQEQLIEAFEQLSNVSEQIETTASEDTPSPQIQEPLAMLEGARGVIRIPKIDLEMMIFEGADKHSLSKGVGLIEPDKEFGVNNVGLAGHRGITHGKQFNRMDELAPNDEIEIKTKTATYQFVVVKAFVVDRTQVEVLEDQKKPLITLVTCTPVGAKDPKDRLIVQAEWKQKQTTSSQP</sequence>
<organism evidence="3 4">
    <name type="scientific">Brevibacillus antibioticus</name>
    <dbReference type="NCBI Taxonomy" id="2570228"/>
    <lineage>
        <taxon>Bacteria</taxon>
        <taxon>Bacillati</taxon>
        <taxon>Bacillota</taxon>
        <taxon>Bacilli</taxon>
        <taxon>Bacillales</taxon>
        <taxon>Paenibacillaceae</taxon>
        <taxon>Brevibacillus</taxon>
    </lineage>
</organism>
<accession>A0A4U2YFJ2</accession>
<dbReference type="Pfam" id="PF04203">
    <property type="entry name" value="Sortase"/>
    <property type="match status" value="1"/>
</dbReference>
<protein>
    <submittedName>
        <fullName evidence="3">Class D sortase</fullName>
    </submittedName>
</protein>
<keyword evidence="4" id="KW-1185">Reference proteome</keyword>
<dbReference type="OrthoDB" id="154054at2"/>
<feature type="active site" description="Acyl-thioester intermediate" evidence="2">
    <location>
        <position position="179"/>
    </location>
</feature>
<dbReference type="RefSeq" id="WP_137031719.1">
    <property type="nucleotide sequence ID" value="NZ_SZNK01000001.1"/>
</dbReference>
<dbReference type="Proteomes" id="UP000307841">
    <property type="component" value="Unassembled WGS sequence"/>
</dbReference>
<dbReference type="GO" id="GO:0016787">
    <property type="term" value="F:hydrolase activity"/>
    <property type="evidence" value="ECO:0007669"/>
    <property type="project" value="UniProtKB-KW"/>
</dbReference>
<dbReference type="NCBIfam" id="TIGR01076">
    <property type="entry name" value="sortase_fam"/>
    <property type="match status" value="1"/>
</dbReference>
<name>A0A4U2YFJ2_9BACL</name>
<gene>
    <name evidence="3" type="ORF">E8L90_24415</name>
</gene>
<dbReference type="InterPro" id="IPR023365">
    <property type="entry name" value="Sortase_dom-sf"/>
</dbReference>
<dbReference type="InterPro" id="IPR042000">
    <property type="entry name" value="Sortase_D_2"/>
</dbReference>
<keyword evidence="1" id="KW-0378">Hydrolase</keyword>
<dbReference type="SUPFAM" id="SSF63817">
    <property type="entry name" value="Sortase"/>
    <property type="match status" value="1"/>
</dbReference>
<reference evidence="3 4" key="1">
    <citation type="submission" date="2019-04" db="EMBL/GenBank/DDBJ databases">
        <title>Whole genome sequencing of Brevibacillus sp. TGS2-1.</title>
        <authorList>
            <person name="Choi A."/>
        </authorList>
    </citation>
    <scope>NUCLEOTIDE SEQUENCE [LARGE SCALE GENOMIC DNA]</scope>
    <source>
        <strain evidence="3 4">TGS2-1</strain>
    </source>
</reference>
<dbReference type="EMBL" id="SZNK01000001">
    <property type="protein sequence ID" value="TKI58281.1"/>
    <property type="molecule type" value="Genomic_DNA"/>
</dbReference>
<evidence type="ECO:0000256" key="2">
    <source>
        <dbReference type="PIRSR" id="PIRSR605754-1"/>
    </source>
</evidence>